<dbReference type="OrthoDB" id="5194114at2"/>
<dbReference type="EMBL" id="FQVU01000005">
    <property type="protein sequence ID" value="SHH31326.1"/>
    <property type="molecule type" value="Genomic_DNA"/>
</dbReference>
<sequence length="110" mass="11971">MSHEMVQYGGGELYPADRRRAGRSVSRMQGSGAVRQSRMDVETDVTMNKLDNVTMATGSGMRAVITVAQAQQALEQMMPSASGRLAMLADDHALGVADVLADLRYRARRI</sequence>
<evidence type="ECO:0000256" key="1">
    <source>
        <dbReference type="SAM" id="MobiDB-lite"/>
    </source>
</evidence>
<gene>
    <name evidence="2" type="ORF">SAMN05443575_3689</name>
</gene>
<protein>
    <submittedName>
        <fullName evidence="2">Uncharacterized protein</fullName>
    </submittedName>
</protein>
<accession>A0A1M5RYK6</accession>
<dbReference type="RefSeq" id="WP_073391854.1">
    <property type="nucleotide sequence ID" value="NZ_FQVU01000005.1"/>
</dbReference>
<proteinExistence type="predicted"/>
<reference evidence="2 3" key="1">
    <citation type="submission" date="2016-11" db="EMBL/GenBank/DDBJ databases">
        <authorList>
            <person name="Jaros S."/>
            <person name="Januszkiewicz K."/>
            <person name="Wedrychowicz H."/>
        </authorList>
    </citation>
    <scope>NUCLEOTIDE SEQUENCE [LARGE SCALE GENOMIC DNA]</scope>
    <source>
        <strain evidence="2 3">DSM 45627</strain>
    </source>
</reference>
<dbReference type="AlphaFoldDB" id="A0A1M5RYK6"/>
<feature type="region of interest" description="Disordered" evidence="1">
    <location>
        <begin position="17"/>
        <end position="40"/>
    </location>
</feature>
<evidence type="ECO:0000313" key="2">
    <source>
        <dbReference type="EMBL" id="SHH31326.1"/>
    </source>
</evidence>
<name>A0A1M5RYK6_9ACTN</name>
<keyword evidence="3" id="KW-1185">Reference proteome</keyword>
<dbReference type="Proteomes" id="UP000186132">
    <property type="component" value="Unassembled WGS sequence"/>
</dbReference>
<organism evidence="2 3">
    <name type="scientific">Jatrophihabitans endophyticus</name>
    <dbReference type="NCBI Taxonomy" id="1206085"/>
    <lineage>
        <taxon>Bacteria</taxon>
        <taxon>Bacillati</taxon>
        <taxon>Actinomycetota</taxon>
        <taxon>Actinomycetes</taxon>
        <taxon>Jatrophihabitantales</taxon>
        <taxon>Jatrophihabitantaceae</taxon>
        <taxon>Jatrophihabitans</taxon>
    </lineage>
</organism>
<evidence type="ECO:0000313" key="3">
    <source>
        <dbReference type="Proteomes" id="UP000186132"/>
    </source>
</evidence>